<feature type="compositionally biased region" description="Basic and acidic residues" evidence="1">
    <location>
        <begin position="301"/>
        <end position="313"/>
    </location>
</feature>
<name>A0A0D1Z913_9EURO</name>
<gene>
    <name evidence="3" type="ORF">PV11_05303</name>
</gene>
<dbReference type="HOGENOM" id="CLU_055306_0_0_1"/>
<dbReference type="GO" id="GO:0005634">
    <property type="term" value="C:nucleus"/>
    <property type="evidence" value="ECO:0007669"/>
    <property type="project" value="TreeGrafter"/>
</dbReference>
<accession>A0A0D1Z913</accession>
<dbReference type="SUPFAM" id="SSF53098">
    <property type="entry name" value="Ribonuclease H-like"/>
    <property type="match status" value="1"/>
</dbReference>
<dbReference type="Pfam" id="PF21762">
    <property type="entry name" value="DEDDh_C"/>
    <property type="match status" value="1"/>
</dbReference>
<dbReference type="InterPro" id="IPR036397">
    <property type="entry name" value="RNaseH_sf"/>
</dbReference>
<sequence>MLSAFQSILGFLGLRSLPPGTGPGGLSHSSSMANTAGMDHQHNIASDGLKLLWSSLGLQSESPAGPYGRDNVRNRDILVVSIDFEGLQSIMAATTVSQGQLGIAVLDTRDLSTSLPSSPPIESMITTYNFVTGLPLYCATAARRFLFGETIPIFKQEMLEKLESIIPRTRDIILVGHGFQGDQQVLRYLNFDLQKSILSILDTGKIAREVLASSGSLRDILTRLGCPFAQLHSAGNDANFTPRALLLLAVKSYIGQTLRQETQRTLDLLKGIAQSRIPHQPHFNARAFAEKLMRLQMSREKQAKSLDTTRQESTRVGPAARRAAQGVVVRRNIARAVRADRMSARKLKERQESDEAERARMAAQGVVERQKIARAERAARRAAQKDNKKQELTREERAAITTARKDPILRLLF</sequence>
<feature type="region of interest" description="Disordered" evidence="1">
    <location>
        <begin position="301"/>
        <end position="322"/>
    </location>
</feature>
<dbReference type="PANTHER" id="PTHR28083:SF1">
    <property type="entry name" value="GOOD FOR FULL DBP5 ACTIVITY PROTEIN 2"/>
    <property type="match status" value="1"/>
</dbReference>
<dbReference type="Proteomes" id="UP000053599">
    <property type="component" value="Unassembled WGS sequence"/>
</dbReference>
<feature type="domain" description="Gfd2/YDR514C-like C-terminal" evidence="2">
    <location>
        <begin position="80"/>
        <end position="246"/>
    </location>
</feature>
<dbReference type="GO" id="GO:0003676">
    <property type="term" value="F:nucleic acid binding"/>
    <property type="evidence" value="ECO:0007669"/>
    <property type="project" value="InterPro"/>
</dbReference>
<organism evidence="3 4">
    <name type="scientific">Exophiala sideris</name>
    <dbReference type="NCBI Taxonomy" id="1016849"/>
    <lineage>
        <taxon>Eukaryota</taxon>
        <taxon>Fungi</taxon>
        <taxon>Dikarya</taxon>
        <taxon>Ascomycota</taxon>
        <taxon>Pezizomycotina</taxon>
        <taxon>Eurotiomycetes</taxon>
        <taxon>Chaetothyriomycetidae</taxon>
        <taxon>Chaetothyriales</taxon>
        <taxon>Herpotrichiellaceae</taxon>
        <taxon>Exophiala</taxon>
    </lineage>
</organism>
<proteinExistence type="predicted"/>
<feature type="region of interest" description="Disordered" evidence="1">
    <location>
        <begin position="374"/>
        <end position="398"/>
    </location>
</feature>
<evidence type="ECO:0000256" key="1">
    <source>
        <dbReference type="SAM" id="MobiDB-lite"/>
    </source>
</evidence>
<dbReference type="OrthoDB" id="5953249at2759"/>
<dbReference type="InterPro" id="IPR040151">
    <property type="entry name" value="Gfd2/YDR514C-like"/>
</dbReference>
<evidence type="ECO:0000259" key="2">
    <source>
        <dbReference type="Pfam" id="PF21762"/>
    </source>
</evidence>
<dbReference type="EMBL" id="KN846952">
    <property type="protein sequence ID" value="KIV83258.1"/>
    <property type="molecule type" value="Genomic_DNA"/>
</dbReference>
<dbReference type="PANTHER" id="PTHR28083">
    <property type="entry name" value="GOOD FOR FULL DBP5 ACTIVITY PROTEIN 2"/>
    <property type="match status" value="1"/>
</dbReference>
<protein>
    <recommendedName>
        <fullName evidence="2">Gfd2/YDR514C-like C-terminal domain-containing protein</fullName>
    </recommendedName>
</protein>
<dbReference type="InterPro" id="IPR048519">
    <property type="entry name" value="Gfd2/YDR514C-like_C"/>
</dbReference>
<evidence type="ECO:0000313" key="3">
    <source>
        <dbReference type="EMBL" id="KIV83258.1"/>
    </source>
</evidence>
<dbReference type="InterPro" id="IPR012337">
    <property type="entry name" value="RNaseH-like_sf"/>
</dbReference>
<evidence type="ECO:0000313" key="4">
    <source>
        <dbReference type="Proteomes" id="UP000053599"/>
    </source>
</evidence>
<reference evidence="3 4" key="1">
    <citation type="submission" date="2015-01" db="EMBL/GenBank/DDBJ databases">
        <title>The Genome Sequence of Exophiala sideris CBS121828.</title>
        <authorList>
            <consortium name="The Broad Institute Genomics Platform"/>
            <person name="Cuomo C."/>
            <person name="de Hoog S."/>
            <person name="Gorbushina A."/>
            <person name="Stielow B."/>
            <person name="Teixiera M."/>
            <person name="Abouelleil A."/>
            <person name="Chapman S.B."/>
            <person name="Priest M."/>
            <person name="Young S.K."/>
            <person name="Wortman J."/>
            <person name="Nusbaum C."/>
            <person name="Birren B."/>
        </authorList>
    </citation>
    <scope>NUCLEOTIDE SEQUENCE [LARGE SCALE GENOMIC DNA]</scope>
    <source>
        <strain evidence="3 4">CBS 121828</strain>
    </source>
</reference>
<dbReference type="AlphaFoldDB" id="A0A0D1Z913"/>
<dbReference type="Gene3D" id="3.30.420.10">
    <property type="entry name" value="Ribonuclease H-like superfamily/Ribonuclease H"/>
    <property type="match status" value="1"/>
</dbReference>